<keyword evidence="1" id="KW-0489">Methyltransferase</keyword>
<dbReference type="GO" id="GO:0032259">
    <property type="term" value="P:methylation"/>
    <property type="evidence" value="ECO:0007669"/>
    <property type="project" value="UniProtKB-KW"/>
</dbReference>
<dbReference type="STRING" id="599839.J4G6H7"/>
<evidence type="ECO:0000256" key="5">
    <source>
        <dbReference type="SAM" id="MobiDB-lite"/>
    </source>
</evidence>
<dbReference type="GO" id="GO:0061542">
    <property type="term" value="F:3-demethylubiquinol 3-O-methyltransferase activity"/>
    <property type="evidence" value="ECO:0007669"/>
    <property type="project" value="InterPro"/>
</dbReference>
<keyword evidence="4" id="KW-0949">S-adenosyl-L-methionine</keyword>
<dbReference type="HOGENOM" id="CLU_042432_1_0_1"/>
<feature type="region of interest" description="Disordered" evidence="5">
    <location>
        <begin position="78"/>
        <end position="98"/>
    </location>
</feature>
<evidence type="ECO:0000256" key="2">
    <source>
        <dbReference type="ARBA" id="ARBA00022679"/>
    </source>
</evidence>
<dbReference type="Gene3D" id="3.40.50.150">
    <property type="entry name" value="Vaccinia Virus protein VP39"/>
    <property type="match status" value="1"/>
</dbReference>
<dbReference type="FunCoup" id="J4G6H7">
    <property type="interactions" value="254"/>
</dbReference>
<gene>
    <name evidence="6" type="ORF">FIBRA_03886</name>
</gene>
<dbReference type="InterPro" id="IPR029063">
    <property type="entry name" value="SAM-dependent_MTases_sf"/>
</dbReference>
<reference evidence="6 7" key="1">
    <citation type="journal article" date="2012" name="Appl. Environ. Microbiol.">
        <title>Short-read sequencing for genomic analysis of the brown rot fungus Fibroporia radiculosa.</title>
        <authorList>
            <person name="Tang J.D."/>
            <person name="Perkins A.D."/>
            <person name="Sonstegard T.S."/>
            <person name="Schroeder S.G."/>
            <person name="Burgess S.C."/>
            <person name="Diehl S.V."/>
        </authorList>
    </citation>
    <scope>NUCLEOTIDE SEQUENCE [LARGE SCALE GENOMIC DNA]</scope>
    <source>
        <strain evidence="6 7">TFFH 294</strain>
    </source>
</reference>
<evidence type="ECO:0008006" key="8">
    <source>
        <dbReference type="Google" id="ProtNLM"/>
    </source>
</evidence>
<dbReference type="OrthoDB" id="3265906at2759"/>
<name>J4G6H7_9APHY</name>
<protein>
    <recommendedName>
        <fullName evidence="8">3-demethylubiquinol 3-O-methyltransferase</fullName>
    </recommendedName>
</protein>
<dbReference type="PANTHER" id="PTHR43464">
    <property type="entry name" value="METHYLTRANSFERASE"/>
    <property type="match status" value="1"/>
</dbReference>
<proteinExistence type="predicted"/>
<evidence type="ECO:0000256" key="1">
    <source>
        <dbReference type="ARBA" id="ARBA00022603"/>
    </source>
</evidence>
<dbReference type="InParanoid" id="J4G6H7"/>
<keyword evidence="7" id="KW-1185">Reference proteome</keyword>
<evidence type="ECO:0000256" key="4">
    <source>
        <dbReference type="ARBA" id="ARBA00022691"/>
    </source>
</evidence>
<accession>J4G6H7</accession>
<dbReference type="GO" id="GO:0005739">
    <property type="term" value="C:mitochondrion"/>
    <property type="evidence" value="ECO:0007669"/>
    <property type="project" value="TreeGrafter"/>
</dbReference>
<evidence type="ECO:0000313" key="6">
    <source>
        <dbReference type="EMBL" id="CCM01818.1"/>
    </source>
</evidence>
<dbReference type="InterPro" id="IPR010233">
    <property type="entry name" value="UbiG_MeTrfase"/>
</dbReference>
<dbReference type="Proteomes" id="UP000006352">
    <property type="component" value="Unassembled WGS sequence"/>
</dbReference>
<dbReference type="PANTHER" id="PTHR43464:SF19">
    <property type="entry name" value="UBIQUINONE BIOSYNTHESIS O-METHYLTRANSFERASE, MITOCHONDRIAL"/>
    <property type="match status" value="1"/>
</dbReference>
<organism evidence="6 7">
    <name type="scientific">Fibroporia radiculosa</name>
    <dbReference type="NCBI Taxonomy" id="599839"/>
    <lineage>
        <taxon>Eukaryota</taxon>
        <taxon>Fungi</taxon>
        <taxon>Dikarya</taxon>
        <taxon>Basidiomycota</taxon>
        <taxon>Agaricomycotina</taxon>
        <taxon>Agaricomycetes</taxon>
        <taxon>Polyporales</taxon>
        <taxon>Fibroporiaceae</taxon>
        <taxon>Fibroporia</taxon>
    </lineage>
</organism>
<dbReference type="Pfam" id="PF13489">
    <property type="entry name" value="Methyltransf_23"/>
    <property type="match status" value="1"/>
</dbReference>
<evidence type="ECO:0000256" key="3">
    <source>
        <dbReference type="ARBA" id="ARBA00022688"/>
    </source>
</evidence>
<sequence length="264" mass="29308">MNPIRMQFMREKLLESAREHQDEDSCEASETFAGLDILDIGCGGGLLCESLARLGANTLGIDASSSNVAIATHHASADPSLNLSSHSPAHKSSRTSPGMLSYAHTSAEDLLAAQGPKQFDVVCAMEVIEHVDNPRLFLNDCAQLVKPGGHLFISTIARTPLAYFLTIFAAEQMLRLVSPGTHTYSKYINPNELIDYFHQYKGPEREVPWITRLVNGIPLRTEAETRGMVYLPWKGEWSLIPRHALGAKWAEGCNYLFWVRRPTE</sequence>
<dbReference type="RefSeq" id="XP_012181101.1">
    <property type="nucleotide sequence ID" value="XM_012325711.1"/>
</dbReference>
<dbReference type="NCBIfam" id="TIGR01983">
    <property type="entry name" value="UbiG"/>
    <property type="match status" value="1"/>
</dbReference>
<dbReference type="EMBL" id="HE797050">
    <property type="protein sequence ID" value="CCM01818.1"/>
    <property type="molecule type" value="Genomic_DNA"/>
</dbReference>
<dbReference type="GeneID" id="24096729"/>
<evidence type="ECO:0000313" key="7">
    <source>
        <dbReference type="Proteomes" id="UP000006352"/>
    </source>
</evidence>
<keyword evidence="2" id="KW-0808">Transferase</keyword>
<dbReference type="AlphaFoldDB" id="J4G6H7"/>
<dbReference type="CDD" id="cd02440">
    <property type="entry name" value="AdoMet_MTases"/>
    <property type="match status" value="1"/>
</dbReference>
<dbReference type="GO" id="GO:0010420">
    <property type="term" value="F:polyprenyldihydroxybenzoate methyltransferase activity"/>
    <property type="evidence" value="ECO:0007669"/>
    <property type="project" value="InterPro"/>
</dbReference>
<keyword evidence="3" id="KW-0831">Ubiquinone biosynthesis</keyword>
<dbReference type="SUPFAM" id="SSF53335">
    <property type="entry name" value="S-adenosyl-L-methionine-dependent methyltransferases"/>
    <property type="match status" value="1"/>
</dbReference>